<dbReference type="Proteomes" id="UP000315364">
    <property type="component" value="Chromosome"/>
</dbReference>
<proteinExistence type="predicted"/>
<dbReference type="KEGG" id="dea:FPZ08_12975"/>
<gene>
    <name evidence="1" type="ORF">FPZ08_12975</name>
</gene>
<dbReference type="EMBL" id="CP042304">
    <property type="protein sequence ID" value="QDZ11590.1"/>
    <property type="molecule type" value="Genomic_DNA"/>
</dbReference>
<evidence type="ECO:0000313" key="2">
    <source>
        <dbReference type="Proteomes" id="UP000315364"/>
    </source>
</evidence>
<organism evidence="1 2">
    <name type="scientific">Devosia ginsengisoli</name>
    <dbReference type="NCBI Taxonomy" id="400770"/>
    <lineage>
        <taxon>Bacteria</taxon>
        <taxon>Pseudomonadati</taxon>
        <taxon>Pseudomonadota</taxon>
        <taxon>Alphaproteobacteria</taxon>
        <taxon>Hyphomicrobiales</taxon>
        <taxon>Devosiaceae</taxon>
        <taxon>Devosia</taxon>
    </lineage>
</organism>
<reference evidence="1 2" key="1">
    <citation type="submission" date="2019-07" db="EMBL/GenBank/DDBJ databases">
        <title>Full genome sequence of Devosia sp. Gsoil 520.</title>
        <authorList>
            <person name="Im W.-T."/>
        </authorList>
    </citation>
    <scope>NUCLEOTIDE SEQUENCE [LARGE SCALE GENOMIC DNA]</scope>
    <source>
        <strain evidence="1 2">Gsoil 520</strain>
    </source>
</reference>
<accession>A0A5B8LW16</accession>
<dbReference type="OrthoDB" id="7951245at2"/>
<name>A0A5B8LW16_9HYPH</name>
<protein>
    <submittedName>
        <fullName evidence="1">Uncharacterized protein</fullName>
    </submittedName>
</protein>
<dbReference type="RefSeq" id="WP_146290408.1">
    <property type="nucleotide sequence ID" value="NZ_CP042304.1"/>
</dbReference>
<dbReference type="AlphaFoldDB" id="A0A5B8LW16"/>
<keyword evidence="2" id="KW-1185">Reference proteome</keyword>
<evidence type="ECO:0000313" key="1">
    <source>
        <dbReference type="EMBL" id="QDZ11590.1"/>
    </source>
</evidence>
<sequence>MQEESIVRDIEISDGRQVHKASYYVENGMLHARIGGKMISLVTGAETSDEAVRRLLSGHIQTKAWRQRLAERWFGPGTSR</sequence>